<dbReference type="Proteomes" id="UP000807306">
    <property type="component" value="Unassembled WGS sequence"/>
</dbReference>
<proteinExistence type="predicted"/>
<feature type="compositionally biased region" description="Polar residues" evidence="1">
    <location>
        <begin position="438"/>
        <end position="447"/>
    </location>
</feature>
<dbReference type="OrthoDB" id="3218262at2759"/>
<reference evidence="2" key="1">
    <citation type="submission" date="2020-11" db="EMBL/GenBank/DDBJ databases">
        <authorList>
            <consortium name="DOE Joint Genome Institute"/>
            <person name="Ahrendt S."/>
            <person name="Riley R."/>
            <person name="Andreopoulos W."/>
            <person name="Labutti K."/>
            <person name="Pangilinan J."/>
            <person name="Ruiz-Duenas F.J."/>
            <person name="Barrasa J.M."/>
            <person name="Sanchez-Garcia M."/>
            <person name="Camarero S."/>
            <person name="Miyauchi S."/>
            <person name="Serrano A."/>
            <person name="Linde D."/>
            <person name="Babiker R."/>
            <person name="Drula E."/>
            <person name="Ayuso-Fernandez I."/>
            <person name="Pacheco R."/>
            <person name="Padilla G."/>
            <person name="Ferreira P."/>
            <person name="Barriuso J."/>
            <person name="Kellner H."/>
            <person name="Castanera R."/>
            <person name="Alfaro M."/>
            <person name="Ramirez L."/>
            <person name="Pisabarro A.G."/>
            <person name="Kuo A."/>
            <person name="Tritt A."/>
            <person name="Lipzen A."/>
            <person name="He G."/>
            <person name="Yan M."/>
            <person name="Ng V."/>
            <person name="Cullen D."/>
            <person name="Martin F."/>
            <person name="Rosso M.-N."/>
            <person name="Henrissat B."/>
            <person name="Hibbett D."/>
            <person name="Martinez A.T."/>
            <person name="Grigoriev I.V."/>
        </authorList>
    </citation>
    <scope>NUCLEOTIDE SEQUENCE</scope>
    <source>
        <strain evidence="2">CBS 506.95</strain>
    </source>
</reference>
<dbReference type="EMBL" id="MU157876">
    <property type="protein sequence ID" value="KAF9526024.1"/>
    <property type="molecule type" value="Genomic_DNA"/>
</dbReference>
<evidence type="ECO:0000313" key="3">
    <source>
        <dbReference type="Proteomes" id="UP000807306"/>
    </source>
</evidence>
<feature type="compositionally biased region" description="Polar residues" evidence="1">
    <location>
        <begin position="357"/>
        <end position="372"/>
    </location>
</feature>
<feature type="region of interest" description="Disordered" evidence="1">
    <location>
        <begin position="340"/>
        <end position="372"/>
    </location>
</feature>
<feature type="compositionally biased region" description="Polar residues" evidence="1">
    <location>
        <begin position="157"/>
        <end position="167"/>
    </location>
</feature>
<evidence type="ECO:0000256" key="1">
    <source>
        <dbReference type="SAM" id="MobiDB-lite"/>
    </source>
</evidence>
<protein>
    <submittedName>
        <fullName evidence="2">Uncharacterized protein</fullName>
    </submittedName>
</protein>
<organism evidence="2 3">
    <name type="scientific">Crepidotus variabilis</name>
    <dbReference type="NCBI Taxonomy" id="179855"/>
    <lineage>
        <taxon>Eukaryota</taxon>
        <taxon>Fungi</taxon>
        <taxon>Dikarya</taxon>
        <taxon>Basidiomycota</taxon>
        <taxon>Agaricomycotina</taxon>
        <taxon>Agaricomycetes</taxon>
        <taxon>Agaricomycetidae</taxon>
        <taxon>Agaricales</taxon>
        <taxon>Agaricineae</taxon>
        <taxon>Crepidotaceae</taxon>
        <taxon>Crepidotus</taxon>
    </lineage>
</organism>
<evidence type="ECO:0000313" key="2">
    <source>
        <dbReference type="EMBL" id="KAF9526024.1"/>
    </source>
</evidence>
<feature type="region of interest" description="Disordered" evidence="1">
    <location>
        <begin position="408"/>
        <end position="469"/>
    </location>
</feature>
<sequence>MKSLQVQVQPETSSPLPSLTPSPRRSHHTANKLEPTNRIRPRISSSLPPIPLANSTEAIETSNPRAVYDTDQLNANKKRPLPELHSLPTGKDSNGRQAKKPKTSSEKEVASALQTSVPSASPEFVQPQSPTTPTQRKRASSKDASSTLPKLTDLLASAQSPRRSNISKMKRAASPKKPTSESKLPEVPEVLEDDLTGSNPYIFDPFASSKPPGLNGGTSNERDSSPNMPLAVDDNLNVDEDLLANVDQLEYDLASPSKSLSSLAGSEEEDELSDDDALPAAQAGNLDFTLDSSFRPIATSTQVPRGPFVSKANLKTTSQQMFQQNGETSNVLDSWESVYASAKPSSNGKASAPMLPSSATSSTNVLLPSSSAPKPSFPIYNSQFEKAVDAQIDQFDKILGKDVDFSNWVHPQYANGDDEDEADNQSDEDRGPGDMSQAEYSIHTSLQGGFGQNGSDYGYGKAYEYDESR</sequence>
<feature type="compositionally biased region" description="Acidic residues" evidence="1">
    <location>
        <begin position="416"/>
        <end position="426"/>
    </location>
</feature>
<name>A0A9P6JMV6_9AGAR</name>
<feature type="compositionally biased region" description="Low complexity" evidence="1">
    <location>
        <begin position="12"/>
        <end position="23"/>
    </location>
</feature>
<keyword evidence="3" id="KW-1185">Reference proteome</keyword>
<feature type="compositionally biased region" description="Polar residues" evidence="1">
    <location>
        <begin position="53"/>
        <end position="64"/>
    </location>
</feature>
<feature type="compositionally biased region" description="Polar residues" evidence="1">
    <location>
        <begin position="1"/>
        <end position="11"/>
    </location>
</feature>
<feature type="region of interest" description="Disordered" evidence="1">
    <location>
        <begin position="1"/>
        <end position="233"/>
    </location>
</feature>
<feature type="compositionally biased region" description="Acidic residues" evidence="1">
    <location>
        <begin position="266"/>
        <end position="277"/>
    </location>
</feature>
<gene>
    <name evidence="2" type="ORF">CPB83DRAFT_504675</name>
</gene>
<feature type="region of interest" description="Disordered" evidence="1">
    <location>
        <begin position="254"/>
        <end position="284"/>
    </location>
</feature>
<comment type="caution">
    <text evidence="2">The sequence shown here is derived from an EMBL/GenBank/DDBJ whole genome shotgun (WGS) entry which is preliminary data.</text>
</comment>
<accession>A0A9P6JMV6</accession>
<feature type="compositionally biased region" description="Low complexity" evidence="1">
    <location>
        <begin position="254"/>
        <end position="265"/>
    </location>
</feature>
<dbReference type="AlphaFoldDB" id="A0A9P6JMV6"/>